<dbReference type="EMBL" id="JBBMFJ010000001">
    <property type="protein sequence ID" value="MEQ2561704.1"/>
    <property type="molecule type" value="Genomic_DNA"/>
</dbReference>
<dbReference type="InterPro" id="IPR038157">
    <property type="entry name" value="FeoA_core_dom"/>
</dbReference>
<keyword evidence="1" id="KW-0408">Iron</keyword>
<dbReference type="InterPro" id="IPR008988">
    <property type="entry name" value="Transcriptional_repressor_C"/>
</dbReference>
<dbReference type="Gene3D" id="2.30.30.90">
    <property type="match status" value="1"/>
</dbReference>
<name>A0ABV1HHT3_9FIRM</name>
<sequence length="72" mass="8249">MPLNLAEINQQYLVQKICGDEEQRHYLETLGFVENTAVRILSVFFGNYIVMVRESKIAIGADFARMIIVQAE</sequence>
<evidence type="ECO:0000259" key="2">
    <source>
        <dbReference type="SMART" id="SM00899"/>
    </source>
</evidence>
<evidence type="ECO:0000256" key="1">
    <source>
        <dbReference type="ARBA" id="ARBA00023004"/>
    </source>
</evidence>
<feature type="domain" description="Ferrous iron transporter FeoA-like" evidence="2">
    <location>
        <begin position="1"/>
        <end position="71"/>
    </location>
</feature>
<dbReference type="RefSeq" id="WP_349228150.1">
    <property type="nucleotide sequence ID" value="NZ_JBBMFJ010000001.1"/>
</dbReference>
<dbReference type="SUPFAM" id="SSF50037">
    <property type="entry name" value="C-terminal domain of transcriptional repressors"/>
    <property type="match status" value="1"/>
</dbReference>
<gene>
    <name evidence="3" type="ORF">WMO41_00680</name>
</gene>
<accession>A0ABV1HHT3</accession>
<evidence type="ECO:0000313" key="4">
    <source>
        <dbReference type="Proteomes" id="UP001437460"/>
    </source>
</evidence>
<dbReference type="Pfam" id="PF04023">
    <property type="entry name" value="FeoA"/>
    <property type="match status" value="1"/>
</dbReference>
<dbReference type="SMART" id="SM00899">
    <property type="entry name" value="FeoA"/>
    <property type="match status" value="1"/>
</dbReference>
<organism evidence="3 4">
    <name type="scientific">Ventrimonas faecis</name>
    <dbReference type="NCBI Taxonomy" id="3133170"/>
    <lineage>
        <taxon>Bacteria</taxon>
        <taxon>Bacillati</taxon>
        <taxon>Bacillota</taxon>
        <taxon>Clostridia</taxon>
        <taxon>Lachnospirales</taxon>
        <taxon>Lachnospiraceae</taxon>
        <taxon>Ventrimonas</taxon>
    </lineage>
</organism>
<dbReference type="Proteomes" id="UP001437460">
    <property type="component" value="Unassembled WGS sequence"/>
</dbReference>
<comment type="caution">
    <text evidence="3">The sequence shown here is derived from an EMBL/GenBank/DDBJ whole genome shotgun (WGS) entry which is preliminary data.</text>
</comment>
<proteinExistence type="predicted"/>
<evidence type="ECO:0000313" key="3">
    <source>
        <dbReference type="EMBL" id="MEQ2561704.1"/>
    </source>
</evidence>
<reference evidence="3 4" key="1">
    <citation type="submission" date="2024-03" db="EMBL/GenBank/DDBJ databases">
        <title>Human intestinal bacterial collection.</title>
        <authorList>
            <person name="Pauvert C."/>
            <person name="Hitch T.C.A."/>
            <person name="Clavel T."/>
        </authorList>
    </citation>
    <scope>NUCLEOTIDE SEQUENCE [LARGE SCALE GENOMIC DNA]</scope>
    <source>
        <strain evidence="3 4">CLA-AP-H27</strain>
    </source>
</reference>
<protein>
    <submittedName>
        <fullName evidence="3">FeoA family protein</fullName>
    </submittedName>
</protein>
<dbReference type="InterPro" id="IPR007167">
    <property type="entry name" value="Fe-transptr_FeoA-like"/>
</dbReference>
<keyword evidence="4" id="KW-1185">Reference proteome</keyword>